<feature type="region of interest" description="Disordered" evidence="1">
    <location>
        <begin position="115"/>
        <end position="189"/>
    </location>
</feature>
<reference evidence="2 3" key="1">
    <citation type="journal article" date="2021" name="Commun. Biol.">
        <title>The genome of Shorea leprosula (Dipterocarpaceae) highlights the ecological relevance of drought in aseasonal tropical rainforests.</title>
        <authorList>
            <person name="Ng K.K.S."/>
            <person name="Kobayashi M.J."/>
            <person name="Fawcett J.A."/>
            <person name="Hatakeyama M."/>
            <person name="Paape T."/>
            <person name="Ng C.H."/>
            <person name="Ang C.C."/>
            <person name="Tnah L.H."/>
            <person name="Lee C.T."/>
            <person name="Nishiyama T."/>
            <person name="Sese J."/>
            <person name="O'Brien M.J."/>
            <person name="Copetti D."/>
            <person name="Mohd Noor M.I."/>
            <person name="Ong R.C."/>
            <person name="Putra M."/>
            <person name="Sireger I.Z."/>
            <person name="Indrioko S."/>
            <person name="Kosugi Y."/>
            <person name="Izuno A."/>
            <person name="Isagi Y."/>
            <person name="Lee S.L."/>
            <person name="Shimizu K.K."/>
        </authorList>
    </citation>
    <scope>NUCLEOTIDE SEQUENCE [LARGE SCALE GENOMIC DNA]</scope>
    <source>
        <strain evidence="2">214</strain>
    </source>
</reference>
<accession>A0AAV5INW5</accession>
<dbReference type="AlphaFoldDB" id="A0AAV5INW5"/>
<gene>
    <name evidence="2" type="ORF">SLEP1_g13118</name>
</gene>
<name>A0AAV5INW5_9ROSI</name>
<proteinExistence type="predicted"/>
<protein>
    <submittedName>
        <fullName evidence="2">Uncharacterized protein</fullName>
    </submittedName>
</protein>
<dbReference type="Proteomes" id="UP001054252">
    <property type="component" value="Unassembled WGS sequence"/>
</dbReference>
<dbReference type="PANTHER" id="PTHR33167:SF33">
    <property type="entry name" value="MYB-CC TYPE TRANSCRIPTION FACTOR LHEQLE-CONTAINING DOMAIN-CONTAINING PROTEIN"/>
    <property type="match status" value="1"/>
</dbReference>
<feature type="compositionally biased region" description="Basic and acidic residues" evidence="1">
    <location>
        <begin position="117"/>
        <end position="128"/>
    </location>
</feature>
<sequence length="265" mass="29838">MGTKLEFTINPLANSSKSNSFTLHCVDDWSNFSKTGLILKESCQNSMDRNRMLERHNMEDIRRTIQEQEDVFKHQVRELHRLYSVQRMLMDELKMEIKKNKLWNPGTSSGINFHFQGLKDDPSSRERSGSCSGDTMRMVSGFDLERPAVAGGPDEDMSGEVSAVDDQAGPRPTDFHRSTQMSLDDSDEENEVELTLSIGNSSGKKRAKKSEKGIVREVDFPVSLKSDKEGNCSGITTPRSSSSATLDQETKQPHWLFQGLSINRT</sequence>
<evidence type="ECO:0000313" key="3">
    <source>
        <dbReference type="Proteomes" id="UP001054252"/>
    </source>
</evidence>
<dbReference type="PANTHER" id="PTHR33167">
    <property type="entry name" value="TRANSCRIPTION FACTOR, PUTATIVE (DUF863)-RELATED"/>
    <property type="match status" value="1"/>
</dbReference>
<evidence type="ECO:0000313" key="2">
    <source>
        <dbReference type="EMBL" id="GKV00432.1"/>
    </source>
</evidence>
<keyword evidence="3" id="KW-1185">Reference proteome</keyword>
<organism evidence="2 3">
    <name type="scientific">Rubroshorea leprosula</name>
    <dbReference type="NCBI Taxonomy" id="152421"/>
    <lineage>
        <taxon>Eukaryota</taxon>
        <taxon>Viridiplantae</taxon>
        <taxon>Streptophyta</taxon>
        <taxon>Embryophyta</taxon>
        <taxon>Tracheophyta</taxon>
        <taxon>Spermatophyta</taxon>
        <taxon>Magnoliopsida</taxon>
        <taxon>eudicotyledons</taxon>
        <taxon>Gunneridae</taxon>
        <taxon>Pentapetalae</taxon>
        <taxon>rosids</taxon>
        <taxon>malvids</taxon>
        <taxon>Malvales</taxon>
        <taxon>Dipterocarpaceae</taxon>
        <taxon>Rubroshorea</taxon>
    </lineage>
</organism>
<feature type="compositionally biased region" description="Polar residues" evidence="1">
    <location>
        <begin position="233"/>
        <end position="247"/>
    </location>
</feature>
<feature type="region of interest" description="Disordered" evidence="1">
    <location>
        <begin position="225"/>
        <end position="250"/>
    </location>
</feature>
<dbReference type="EMBL" id="BPVZ01000015">
    <property type="protein sequence ID" value="GKV00432.1"/>
    <property type="molecule type" value="Genomic_DNA"/>
</dbReference>
<evidence type="ECO:0000256" key="1">
    <source>
        <dbReference type="SAM" id="MobiDB-lite"/>
    </source>
</evidence>
<comment type="caution">
    <text evidence="2">The sequence shown here is derived from an EMBL/GenBank/DDBJ whole genome shotgun (WGS) entry which is preliminary data.</text>
</comment>